<protein>
    <submittedName>
        <fullName evidence="5">Putative ABC transporter ATP-binding protein</fullName>
    </submittedName>
</protein>
<dbReference type="InterPro" id="IPR003593">
    <property type="entry name" value="AAA+_ATPase"/>
</dbReference>
<dbReference type="GO" id="GO:0016887">
    <property type="term" value="F:ATP hydrolysis activity"/>
    <property type="evidence" value="ECO:0007669"/>
    <property type="project" value="InterPro"/>
</dbReference>
<evidence type="ECO:0000256" key="1">
    <source>
        <dbReference type="ARBA" id="ARBA00022737"/>
    </source>
</evidence>
<accession>A0A1X6X1N9</accession>
<dbReference type="AlphaFoldDB" id="A0A1X6X1N9"/>
<dbReference type="InterPro" id="IPR027417">
    <property type="entry name" value="P-loop_NTPase"/>
</dbReference>
<dbReference type="PANTHER" id="PTHR19211">
    <property type="entry name" value="ATP-BINDING TRANSPORT PROTEIN-RELATED"/>
    <property type="match status" value="1"/>
</dbReference>
<dbReference type="EMBL" id="FWFG01000060">
    <property type="protein sequence ID" value="SLM91556.1"/>
    <property type="molecule type" value="Genomic_DNA"/>
</dbReference>
<dbReference type="CDD" id="cd03221">
    <property type="entry name" value="ABCF_EF-3"/>
    <property type="match status" value="1"/>
</dbReference>
<dbReference type="PROSITE" id="PS50893">
    <property type="entry name" value="ABC_TRANSPORTER_2"/>
    <property type="match status" value="1"/>
</dbReference>
<organism evidence="5 6">
    <name type="scientific">Brachybacterium nesterenkovii</name>
    <dbReference type="NCBI Taxonomy" id="47847"/>
    <lineage>
        <taxon>Bacteria</taxon>
        <taxon>Bacillati</taxon>
        <taxon>Actinomycetota</taxon>
        <taxon>Actinomycetes</taxon>
        <taxon>Micrococcales</taxon>
        <taxon>Dermabacteraceae</taxon>
        <taxon>Brachybacterium</taxon>
    </lineage>
</organism>
<evidence type="ECO:0000259" key="4">
    <source>
        <dbReference type="PROSITE" id="PS50893"/>
    </source>
</evidence>
<evidence type="ECO:0000256" key="3">
    <source>
        <dbReference type="ARBA" id="ARBA00022840"/>
    </source>
</evidence>
<keyword evidence="3 5" id="KW-0067">ATP-binding</keyword>
<sequence length="225" mass="23938">MRDTQRRLETLEREQVRKPPAELHFTGIPSLPARPGGGVLLAASGVAVAGRLAPVSLAVSTGEKLLVTGANGSGKSTLLSVLTGALAPDAGTVQRPGALRIGHLAQDEALDPGATARSLLLAAAGRDPDDRDEAPELFGLIHPRELDRPLGELSRGQVRRAVLAALLADPPELLVLDEPTNHLALDLAVRLEDATQHWPGTVIVASHDRWLRRRWQGRTLALEEG</sequence>
<keyword evidence="2" id="KW-0547">Nucleotide-binding</keyword>
<proteinExistence type="predicted"/>
<dbReference type="InterPro" id="IPR003439">
    <property type="entry name" value="ABC_transporter-like_ATP-bd"/>
</dbReference>
<evidence type="ECO:0000313" key="5">
    <source>
        <dbReference type="EMBL" id="SLM91556.1"/>
    </source>
</evidence>
<dbReference type="Pfam" id="PF00005">
    <property type="entry name" value="ABC_tran"/>
    <property type="match status" value="1"/>
</dbReference>
<dbReference type="PANTHER" id="PTHR19211:SF14">
    <property type="entry name" value="ATP-BINDING CASSETTE SUB-FAMILY F MEMBER 1"/>
    <property type="match status" value="1"/>
</dbReference>
<dbReference type="GO" id="GO:0005524">
    <property type="term" value="F:ATP binding"/>
    <property type="evidence" value="ECO:0007669"/>
    <property type="project" value="UniProtKB-KW"/>
</dbReference>
<dbReference type="Gene3D" id="3.40.50.300">
    <property type="entry name" value="P-loop containing nucleotide triphosphate hydrolases"/>
    <property type="match status" value="1"/>
</dbReference>
<keyword evidence="1" id="KW-0677">Repeat</keyword>
<dbReference type="InterPro" id="IPR050611">
    <property type="entry name" value="ABCF"/>
</dbReference>
<dbReference type="SMART" id="SM00382">
    <property type="entry name" value="AAA"/>
    <property type="match status" value="1"/>
</dbReference>
<reference evidence="5 6" key="1">
    <citation type="submission" date="2017-02" db="EMBL/GenBank/DDBJ databases">
        <authorList>
            <person name="Peterson S.W."/>
        </authorList>
    </citation>
    <scope>NUCLEOTIDE SEQUENCE [LARGE SCALE GENOMIC DNA]</scope>
    <source>
        <strain evidence="5 6">CIP104813</strain>
    </source>
</reference>
<evidence type="ECO:0000256" key="2">
    <source>
        <dbReference type="ARBA" id="ARBA00022741"/>
    </source>
</evidence>
<feature type="domain" description="ABC transporter" evidence="4">
    <location>
        <begin position="23"/>
        <end position="225"/>
    </location>
</feature>
<dbReference type="Proteomes" id="UP000195981">
    <property type="component" value="Unassembled WGS sequence"/>
</dbReference>
<evidence type="ECO:0000313" key="6">
    <source>
        <dbReference type="Proteomes" id="UP000195981"/>
    </source>
</evidence>
<gene>
    <name evidence="5" type="ORF">FM110_06745</name>
</gene>
<name>A0A1X6X1N9_9MICO</name>
<dbReference type="SUPFAM" id="SSF52540">
    <property type="entry name" value="P-loop containing nucleoside triphosphate hydrolases"/>
    <property type="match status" value="1"/>
</dbReference>
<keyword evidence="6" id="KW-1185">Reference proteome</keyword>